<dbReference type="EMBL" id="JAUKUD010000005">
    <property type="protein sequence ID" value="KAK0743539.1"/>
    <property type="molecule type" value="Genomic_DNA"/>
</dbReference>
<keyword evidence="3" id="KW-1185">Reference proteome</keyword>
<dbReference type="AlphaFoldDB" id="A0AA40EQA4"/>
<feature type="chain" id="PRO_5041307898" description="AA1-like domain-containing protein" evidence="1">
    <location>
        <begin position="16"/>
        <end position="135"/>
    </location>
</feature>
<dbReference type="Proteomes" id="UP001172155">
    <property type="component" value="Unassembled WGS sequence"/>
</dbReference>
<evidence type="ECO:0000256" key="1">
    <source>
        <dbReference type="SAM" id="SignalP"/>
    </source>
</evidence>
<feature type="signal peptide" evidence="1">
    <location>
        <begin position="1"/>
        <end position="15"/>
    </location>
</feature>
<reference evidence="2" key="1">
    <citation type="submission" date="2023-06" db="EMBL/GenBank/DDBJ databases">
        <title>Genome-scale phylogeny and comparative genomics of the fungal order Sordariales.</title>
        <authorList>
            <consortium name="Lawrence Berkeley National Laboratory"/>
            <person name="Hensen N."/>
            <person name="Bonometti L."/>
            <person name="Westerberg I."/>
            <person name="Brannstrom I.O."/>
            <person name="Guillou S."/>
            <person name="Cros-Aarteil S."/>
            <person name="Calhoun S."/>
            <person name="Haridas S."/>
            <person name="Kuo A."/>
            <person name="Mondo S."/>
            <person name="Pangilinan J."/>
            <person name="Riley R."/>
            <person name="LaButti K."/>
            <person name="Andreopoulos B."/>
            <person name="Lipzen A."/>
            <person name="Chen C."/>
            <person name="Yanf M."/>
            <person name="Daum C."/>
            <person name="Ng V."/>
            <person name="Clum A."/>
            <person name="Steindorff A."/>
            <person name="Ohm R."/>
            <person name="Martin F."/>
            <person name="Silar P."/>
            <person name="Natvig D."/>
            <person name="Lalanne C."/>
            <person name="Gautier V."/>
            <person name="Ament-velasquez S.L."/>
            <person name="Kruys A."/>
            <person name="Hutchinson M.I."/>
            <person name="Powell A.J."/>
            <person name="Barry K."/>
            <person name="Miller A.N."/>
            <person name="Grigoriev I.V."/>
            <person name="Debuchy R."/>
            <person name="Gladieux P."/>
            <person name="Thoren M.H."/>
            <person name="Johannesson H."/>
        </authorList>
    </citation>
    <scope>NUCLEOTIDE SEQUENCE</scope>
    <source>
        <strain evidence="2">SMH3187-1</strain>
    </source>
</reference>
<keyword evidence="1" id="KW-0732">Signal</keyword>
<evidence type="ECO:0000313" key="2">
    <source>
        <dbReference type="EMBL" id="KAK0743539.1"/>
    </source>
</evidence>
<comment type="caution">
    <text evidence="2">The sequence shown here is derived from an EMBL/GenBank/DDBJ whole genome shotgun (WGS) entry which is preliminary data.</text>
</comment>
<evidence type="ECO:0008006" key="4">
    <source>
        <dbReference type="Google" id="ProtNLM"/>
    </source>
</evidence>
<organism evidence="2 3">
    <name type="scientific">Schizothecium vesticola</name>
    <dbReference type="NCBI Taxonomy" id="314040"/>
    <lineage>
        <taxon>Eukaryota</taxon>
        <taxon>Fungi</taxon>
        <taxon>Dikarya</taxon>
        <taxon>Ascomycota</taxon>
        <taxon>Pezizomycotina</taxon>
        <taxon>Sordariomycetes</taxon>
        <taxon>Sordariomycetidae</taxon>
        <taxon>Sordariales</taxon>
        <taxon>Schizotheciaceae</taxon>
        <taxon>Schizothecium</taxon>
    </lineage>
</organism>
<name>A0AA40EQA4_9PEZI</name>
<evidence type="ECO:0000313" key="3">
    <source>
        <dbReference type="Proteomes" id="UP001172155"/>
    </source>
</evidence>
<proteinExistence type="predicted"/>
<sequence>MRTLLLLALFASALADSKLQATQNSEDIWFGNCNMVLERDSETRVVGFGVTLQPSGARCDASNFTFPSPEFKCGDSGYSFSLVKLPEFYSRYSIQISHLVETGNLLRGNITFGAVGPLPWIREQFGATANGTLRS</sequence>
<accession>A0AA40EQA4</accession>
<protein>
    <recommendedName>
        <fullName evidence="4">AA1-like domain-containing protein</fullName>
    </recommendedName>
</protein>
<gene>
    <name evidence="2" type="ORF">B0T18DRAFT_415414</name>
</gene>